<dbReference type="EMBL" id="OGUS01000127">
    <property type="protein sequence ID" value="SPC16725.1"/>
    <property type="molecule type" value="Genomic_DNA"/>
</dbReference>
<gene>
    <name evidence="4" type="ORF">CO2235_50012</name>
    <name evidence="3" type="ORF">CO2235_U700007</name>
    <name evidence="2" type="ORF">JTE92_15205</name>
</gene>
<protein>
    <submittedName>
        <fullName evidence="3">Uncharacterized protein</fullName>
    </submittedName>
</protein>
<evidence type="ECO:0000313" key="3">
    <source>
        <dbReference type="EMBL" id="SPC07472.1"/>
    </source>
</evidence>
<sequence>MKQSKHDTSGDPSLDQRQGLDDRELQENAAENQRARERAAADWEHAASHRKDEPKEQSARRREERPGRGDFPPGVGKRDLHDPGSRDPDAPPTVNRS</sequence>
<dbReference type="OrthoDB" id="8967188at2"/>
<dbReference type="EMBL" id="CP069812">
    <property type="protein sequence ID" value="QRQ94830.1"/>
    <property type="molecule type" value="Genomic_DNA"/>
</dbReference>
<proteinExistence type="predicted"/>
<evidence type="ECO:0000313" key="2">
    <source>
        <dbReference type="EMBL" id="QRQ94830.1"/>
    </source>
</evidence>
<dbReference type="Proteomes" id="UP000256862">
    <property type="component" value="Chromosome CO2235"/>
</dbReference>
<dbReference type="GeneID" id="303490890"/>
<keyword evidence="6" id="KW-1185">Reference proteome</keyword>
<evidence type="ECO:0000313" key="5">
    <source>
        <dbReference type="Proteomes" id="UP000256862"/>
    </source>
</evidence>
<organism evidence="3 5">
    <name type="scientific">Cupriavidus oxalaticus</name>
    <dbReference type="NCBI Taxonomy" id="96344"/>
    <lineage>
        <taxon>Bacteria</taxon>
        <taxon>Pseudomonadati</taxon>
        <taxon>Pseudomonadota</taxon>
        <taxon>Betaproteobacteria</taxon>
        <taxon>Burkholderiales</taxon>
        <taxon>Burkholderiaceae</taxon>
        <taxon>Cupriavidus</taxon>
    </lineage>
</organism>
<feature type="region of interest" description="Disordered" evidence="1">
    <location>
        <begin position="1"/>
        <end position="97"/>
    </location>
</feature>
<reference evidence="3 5" key="2">
    <citation type="submission" date="2018-01" db="EMBL/GenBank/DDBJ databases">
        <authorList>
            <person name="Clerissi C."/>
        </authorList>
    </citation>
    <scope>NUCLEOTIDE SEQUENCE</scope>
    <source>
        <strain evidence="3">Cupriavidus oxalaticus LMG 2235</strain>
    </source>
</reference>
<evidence type="ECO:0000313" key="6">
    <source>
        <dbReference type="Proteomes" id="UP000623307"/>
    </source>
</evidence>
<reference evidence="2 6" key="3">
    <citation type="submission" date="2021-02" db="EMBL/GenBank/DDBJ databases">
        <title>Complete Genome Sequence of Cupriavidus oxalaticus Strain Ox1, a Soil Oxalate-Degrading Species.</title>
        <authorList>
            <person name="Palmieri F."/>
            <person name="Udriet P."/>
            <person name="Deuasquier M."/>
            <person name="Beaudoing E."/>
            <person name="Johnson S.L."/>
            <person name="Davenport K.W."/>
            <person name="Chain P.S."/>
            <person name="Bindschedler S."/>
            <person name="Junier P."/>
        </authorList>
    </citation>
    <scope>NUCLEOTIDE SEQUENCE [LARGE SCALE GENOMIC DNA]</scope>
    <source>
        <strain evidence="2 6">Ox1</strain>
    </source>
</reference>
<dbReference type="AlphaFoldDB" id="A0A375FP50"/>
<reference evidence="5" key="1">
    <citation type="submission" date="2018-01" db="EMBL/GenBank/DDBJ databases">
        <authorList>
            <person name="Gaut B.S."/>
            <person name="Morton B.R."/>
            <person name="Clegg M.T."/>
            <person name="Duvall M.R."/>
        </authorList>
    </citation>
    <scope>NUCLEOTIDE SEQUENCE [LARGE SCALE GENOMIC DNA]</scope>
</reference>
<accession>A0A375FP50</accession>
<dbReference type="EMBL" id="OGUS01000077">
    <property type="protein sequence ID" value="SPC07472.1"/>
    <property type="molecule type" value="Genomic_DNA"/>
</dbReference>
<feature type="compositionally biased region" description="Basic and acidic residues" evidence="1">
    <location>
        <begin position="76"/>
        <end position="89"/>
    </location>
</feature>
<feature type="compositionally biased region" description="Basic and acidic residues" evidence="1">
    <location>
        <begin position="33"/>
        <end position="68"/>
    </location>
</feature>
<evidence type="ECO:0000313" key="4">
    <source>
        <dbReference type="EMBL" id="SPC16725.1"/>
    </source>
</evidence>
<evidence type="ECO:0000256" key="1">
    <source>
        <dbReference type="SAM" id="MobiDB-lite"/>
    </source>
</evidence>
<dbReference type="RefSeq" id="WP_063236909.1">
    <property type="nucleotide sequence ID" value="NZ_CP069810.1"/>
</dbReference>
<dbReference type="Proteomes" id="UP000623307">
    <property type="component" value="Chromosome 2"/>
</dbReference>
<name>A0A375FP50_9BURK</name>